<sequence>MKKRATILYNIHTNKGYRYGSRADAAIACNVTGARVGNVCNLKDKHLLVDDTYTAFYADDYTVDNVQERMAKIKESYPDLLD</sequence>
<accession>A0A0A7NNJ1</accession>
<gene>
    <name evidence="1" type="ORF">LfeInf_020</name>
</gene>
<dbReference type="EMBL" id="KP054477">
    <property type="protein sequence ID" value="AIZ94646.1"/>
    <property type="molecule type" value="Genomic_DNA"/>
</dbReference>
<dbReference type="GeneID" id="26793808"/>
<reference evidence="2" key="1">
    <citation type="submission" date="2014-10" db="EMBL/GenBank/DDBJ databases">
        <title>Characterization of Lactobacillus fermentum phage vB_S_LfeInf.</title>
        <authorList>
            <person name="Liu M."/>
            <person name="Gill J.J."/>
            <person name="Berry J."/>
            <person name="Young R.III."/>
            <person name="Summer E.J."/>
        </authorList>
    </citation>
    <scope>NUCLEOTIDE SEQUENCE [LARGE SCALE GENOMIC DNA]</scope>
</reference>
<dbReference type="RefSeq" id="YP_009222258.1">
    <property type="nucleotide sequence ID" value="NC_029058.1"/>
</dbReference>
<dbReference type="Proteomes" id="UP000030922">
    <property type="component" value="Segment"/>
</dbReference>
<dbReference type="KEGG" id="vg:26793808"/>
<evidence type="ECO:0000313" key="1">
    <source>
        <dbReference type="EMBL" id="AIZ94646.1"/>
    </source>
</evidence>
<name>A0A0A7NNJ1_9CAUD</name>
<keyword evidence="2" id="KW-1185">Reference proteome</keyword>
<protein>
    <submittedName>
        <fullName evidence="1">Uncharacterized protein</fullName>
    </submittedName>
</protein>
<evidence type="ECO:0000313" key="2">
    <source>
        <dbReference type="Proteomes" id="UP000030922"/>
    </source>
</evidence>
<organism evidence="1 2">
    <name type="scientific">Lactobacillus phage LfeInf</name>
    <dbReference type="NCBI Taxonomy" id="1567484"/>
    <lineage>
        <taxon>Viruses</taxon>
        <taxon>Duplodnaviria</taxon>
        <taxon>Heunggongvirae</taxon>
        <taxon>Uroviricota</taxon>
        <taxon>Caudoviricetes</taxon>
        <taxon>Herelleviridae</taxon>
        <taxon>Hopescreekvirus</taxon>
        <taxon>Hopescreekvirus LfeInf</taxon>
    </lineage>
</organism>
<reference evidence="1 2" key="2">
    <citation type="journal article" date="2015" name="Biotechnol. Biofuels">
        <title>Bacteriophage application restores ethanol fermentation characteristics disrupted by Lactobacillus fermentum.</title>
        <authorList>
            <person name="Liu M."/>
            <person name="Bischoff K.M."/>
            <person name="Gill J.J."/>
            <person name="Mire-Criscione M.D."/>
            <person name="Berry J.D."/>
            <person name="Young R."/>
            <person name="Summer E.J."/>
        </authorList>
    </citation>
    <scope>NUCLEOTIDE SEQUENCE [LARGE SCALE GENOMIC DNA]</scope>
</reference>
<proteinExistence type="predicted"/>